<feature type="non-terminal residue" evidence="1">
    <location>
        <position position="49"/>
    </location>
</feature>
<dbReference type="Proteomes" id="UP001529510">
    <property type="component" value="Unassembled WGS sequence"/>
</dbReference>
<gene>
    <name evidence="1" type="ORF">M9458_006947</name>
</gene>
<evidence type="ECO:0000313" key="1">
    <source>
        <dbReference type="EMBL" id="KAL0198407.1"/>
    </source>
</evidence>
<organism evidence="1 2">
    <name type="scientific">Cirrhinus mrigala</name>
    <name type="common">Mrigala</name>
    <dbReference type="NCBI Taxonomy" id="683832"/>
    <lineage>
        <taxon>Eukaryota</taxon>
        <taxon>Metazoa</taxon>
        <taxon>Chordata</taxon>
        <taxon>Craniata</taxon>
        <taxon>Vertebrata</taxon>
        <taxon>Euteleostomi</taxon>
        <taxon>Actinopterygii</taxon>
        <taxon>Neopterygii</taxon>
        <taxon>Teleostei</taxon>
        <taxon>Ostariophysi</taxon>
        <taxon>Cypriniformes</taxon>
        <taxon>Cyprinidae</taxon>
        <taxon>Labeoninae</taxon>
        <taxon>Labeonini</taxon>
        <taxon>Cirrhinus</taxon>
    </lineage>
</organism>
<protein>
    <submittedName>
        <fullName evidence="1">Uncharacterized protein</fullName>
    </submittedName>
</protein>
<keyword evidence="2" id="KW-1185">Reference proteome</keyword>
<sequence length="49" mass="5174">DVCKCVCSDPAQVHLSKPPGPGSSCRTAKHCTDQPDAQRPQQSGFCQCA</sequence>
<proteinExistence type="predicted"/>
<dbReference type="AlphaFoldDB" id="A0ABD0RIQ2"/>
<accession>A0ABD0RIQ2</accession>
<name>A0ABD0RIQ2_CIRMR</name>
<comment type="caution">
    <text evidence="1">The sequence shown here is derived from an EMBL/GenBank/DDBJ whole genome shotgun (WGS) entry which is preliminary data.</text>
</comment>
<reference evidence="1 2" key="1">
    <citation type="submission" date="2024-05" db="EMBL/GenBank/DDBJ databases">
        <title>Genome sequencing and assembly of Indian major carp, Cirrhinus mrigala (Hamilton, 1822).</title>
        <authorList>
            <person name="Mohindra V."/>
            <person name="Chowdhury L.M."/>
            <person name="Lal K."/>
            <person name="Jena J.K."/>
        </authorList>
    </citation>
    <scope>NUCLEOTIDE SEQUENCE [LARGE SCALE GENOMIC DNA]</scope>
    <source>
        <strain evidence="1">CM1030</strain>
        <tissue evidence="1">Blood</tissue>
    </source>
</reference>
<dbReference type="EMBL" id="JAMKFB020000003">
    <property type="protein sequence ID" value="KAL0198407.1"/>
    <property type="molecule type" value="Genomic_DNA"/>
</dbReference>
<feature type="non-terminal residue" evidence="1">
    <location>
        <position position="1"/>
    </location>
</feature>
<evidence type="ECO:0000313" key="2">
    <source>
        <dbReference type="Proteomes" id="UP001529510"/>
    </source>
</evidence>